<evidence type="ECO:0000313" key="2">
    <source>
        <dbReference type="EMBL" id="KAK8984977.1"/>
    </source>
</evidence>
<comment type="caution">
    <text evidence="2">The sequence shown here is derived from an EMBL/GenBank/DDBJ whole genome shotgun (WGS) entry which is preliminary data.</text>
</comment>
<name>A0ABR2P9L3_9ROSI</name>
<feature type="region of interest" description="Disordered" evidence="1">
    <location>
        <begin position="61"/>
        <end position="108"/>
    </location>
</feature>
<dbReference type="EMBL" id="JBBPBN010000073">
    <property type="protein sequence ID" value="KAK8984977.1"/>
    <property type="molecule type" value="Genomic_DNA"/>
</dbReference>
<gene>
    <name evidence="2" type="ORF">V6N11_073127</name>
</gene>
<dbReference type="Proteomes" id="UP001396334">
    <property type="component" value="Unassembled WGS sequence"/>
</dbReference>
<organism evidence="2 3">
    <name type="scientific">Hibiscus sabdariffa</name>
    <name type="common">roselle</name>
    <dbReference type="NCBI Taxonomy" id="183260"/>
    <lineage>
        <taxon>Eukaryota</taxon>
        <taxon>Viridiplantae</taxon>
        <taxon>Streptophyta</taxon>
        <taxon>Embryophyta</taxon>
        <taxon>Tracheophyta</taxon>
        <taxon>Spermatophyta</taxon>
        <taxon>Magnoliopsida</taxon>
        <taxon>eudicotyledons</taxon>
        <taxon>Gunneridae</taxon>
        <taxon>Pentapetalae</taxon>
        <taxon>rosids</taxon>
        <taxon>malvids</taxon>
        <taxon>Malvales</taxon>
        <taxon>Malvaceae</taxon>
        <taxon>Malvoideae</taxon>
        <taxon>Hibiscus</taxon>
    </lineage>
</organism>
<keyword evidence="3" id="KW-1185">Reference proteome</keyword>
<sequence length="146" mass="16313">MEASGQIEARKVQGSIQLIPSRRKQGCQCTGRARQQEQGACPVYRMPNPIRGCVTRRVASKESHFRGRHQGLAEGVKQPMEASRQTKARKGQGSIQRIPSRRKQGCQCTGRARQQEQGACPVYRTPNPIRGCITRRETGSERDVVL</sequence>
<evidence type="ECO:0000256" key="1">
    <source>
        <dbReference type="SAM" id="MobiDB-lite"/>
    </source>
</evidence>
<accession>A0ABR2P9L3</accession>
<evidence type="ECO:0000313" key="3">
    <source>
        <dbReference type="Proteomes" id="UP001396334"/>
    </source>
</evidence>
<proteinExistence type="predicted"/>
<reference evidence="2 3" key="1">
    <citation type="journal article" date="2024" name="G3 (Bethesda)">
        <title>Genome assembly of Hibiscus sabdariffa L. provides insights into metabolisms of medicinal natural products.</title>
        <authorList>
            <person name="Kim T."/>
        </authorList>
    </citation>
    <scope>NUCLEOTIDE SEQUENCE [LARGE SCALE GENOMIC DNA]</scope>
    <source>
        <strain evidence="2">TK-2024</strain>
        <tissue evidence="2">Old leaves</tissue>
    </source>
</reference>
<protein>
    <submittedName>
        <fullName evidence="2">Uncharacterized protein</fullName>
    </submittedName>
</protein>